<dbReference type="Gene3D" id="3.40.720.10">
    <property type="entry name" value="Alkaline Phosphatase, subunit A"/>
    <property type="match status" value="2"/>
</dbReference>
<dbReference type="EC" id="3.1.4.3" evidence="2"/>
<dbReference type="InterPro" id="IPR019546">
    <property type="entry name" value="TAT_signal_bac_arc"/>
</dbReference>
<dbReference type="Proteomes" id="UP000240978">
    <property type="component" value="Unassembled WGS sequence"/>
</dbReference>
<evidence type="ECO:0000259" key="5">
    <source>
        <dbReference type="Pfam" id="PF05506"/>
    </source>
</evidence>
<dbReference type="NCBIfam" id="TIGR01409">
    <property type="entry name" value="TAT_signal_seq"/>
    <property type="match status" value="1"/>
</dbReference>
<dbReference type="InterPro" id="IPR006311">
    <property type="entry name" value="TAT_signal"/>
</dbReference>
<sequence>MDTRRDFLKKAALLSGSAAIASTMPPAIQRALAINPEPGSTFYDAEHVVFLMQENRSFDHLFGTMQGVRGFNDPRAIRQSNSNKVWLQSNKEGQTYAPFRLNAMDTKVPWMGSTPHGWSDQTDARNEGKYDRWLDVKKTSRKEYAHVPLTMGYCDRADFPFYYSLADAFTICDQNFCSSITGTHPNRYYWMTGTVREKNEPAGIAHLWNITNYATPELTWKTYPERLEENGISWKVYQNEVTMGFGLNGEENDWLSNFGCNILEYYKQFNIRLHPGSIANLNLKKANILKEIERLEKEPASDAISLKLAAAKKVLAKIEEDKRQYTMEAYNNLPQAERQLNANAFTVNKNDPHYHELTTIKYEDDGAGRELNVPKGDVLHQFREDVKNGTLPTVSWLMSPANFSDHPGEPWFGPWYVNEVMEILLQNPEVWKKTIFVLTYDENDGFFDHVVPYAVPNPYKENTGKVSSGIDPRMDFATKAQQTNPSANPDRIRESSIGLGYRVPMIIASPWTRGGYVCSELFDHTSSLQFLENFIAKKFNKQVKEENITQWRRTICGDLTSAFRPYNGEQIESPQFLQKQAFIEKIYNAKFKQAPDNFKALTESEIEQINKDHLRSPYFPKQEKGTRQACAAPYELLVNGQFNKEKNSYGISFKAAKTAFGERAAGAPFMVYAMQPYKMETLRTWQYAAAPGDTLVDEWALNDFDKGRYNLRVYAPNGFYREFAGDRNNPQIKIETLYEKSKKNAAELSGNIIVSITNYDVKAYTVEIKDNSYKNGAVTRTIAPQETVKVVLNLARSHQWYDYTVSVPGTDMFEGFAGHVETGKVSHTDPLMGNVV</sequence>
<dbReference type="InterPro" id="IPR017850">
    <property type="entry name" value="Alkaline_phosphatase_core_sf"/>
</dbReference>
<evidence type="ECO:0000313" key="7">
    <source>
        <dbReference type="Proteomes" id="UP000240978"/>
    </source>
</evidence>
<gene>
    <name evidence="6" type="ORF">CLV42_107111</name>
</gene>
<comment type="caution">
    <text evidence="6">The sequence shown here is derived from an EMBL/GenBank/DDBJ whole genome shotgun (WGS) entry which is preliminary data.</text>
</comment>
<dbReference type="InterPro" id="IPR008475">
    <property type="entry name" value="PLipase_C_C"/>
</dbReference>
<dbReference type="InterPro" id="IPR007312">
    <property type="entry name" value="Phosphoesterase"/>
</dbReference>
<dbReference type="PANTHER" id="PTHR31956:SF1">
    <property type="entry name" value="NON-SPECIFIC PHOSPHOLIPASE C1"/>
    <property type="match status" value="1"/>
</dbReference>
<evidence type="ECO:0000256" key="3">
    <source>
        <dbReference type="ARBA" id="ARBA00022801"/>
    </source>
</evidence>
<evidence type="ECO:0000256" key="4">
    <source>
        <dbReference type="SAM" id="Coils"/>
    </source>
</evidence>
<feature type="coiled-coil region" evidence="4">
    <location>
        <begin position="278"/>
        <end position="328"/>
    </location>
</feature>
<dbReference type="Pfam" id="PF04185">
    <property type="entry name" value="Phosphoesterase"/>
    <property type="match status" value="2"/>
</dbReference>
<keyword evidence="3" id="KW-0378">Hydrolase</keyword>
<dbReference type="PANTHER" id="PTHR31956">
    <property type="entry name" value="NON-SPECIFIC PHOSPHOLIPASE C4-RELATED"/>
    <property type="match status" value="1"/>
</dbReference>
<dbReference type="OrthoDB" id="980947at2"/>
<organism evidence="6 7">
    <name type="scientific">Chitinophaga ginsengisoli</name>
    <dbReference type="NCBI Taxonomy" id="363837"/>
    <lineage>
        <taxon>Bacteria</taxon>
        <taxon>Pseudomonadati</taxon>
        <taxon>Bacteroidota</taxon>
        <taxon>Chitinophagia</taxon>
        <taxon>Chitinophagales</taxon>
        <taxon>Chitinophagaceae</taxon>
        <taxon>Chitinophaga</taxon>
    </lineage>
</organism>
<keyword evidence="4" id="KW-0175">Coiled coil</keyword>
<feature type="domain" description="Bacterial phospholipase C C-terminal" evidence="5">
    <location>
        <begin position="746"/>
        <end position="819"/>
    </location>
</feature>
<dbReference type="AlphaFoldDB" id="A0A2P8G503"/>
<protein>
    <recommendedName>
        <fullName evidence="2">phospholipase C</fullName>
        <ecNumber evidence="2">3.1.4.3</ecNumber>
    </recommendedName>
</protein>
<dbReference type="GO" id="GO:0016042">
    <property type="term" value="P:lipid catabolic process"/>
    <property type="evidence" value="ECO:0007669"/>
    <property type="project" value="InterPro"/>
</dbReference>
<proteinExistence type="inferred from homology"/>
<evidence type="ECO:0000313" key="6">
    <source>
        <dbReference type="EMBL" id="PSL28965.1"/>
    </source>
</evidence>
<accession>A0A2P8G503</accession>
<comment type="similarity">
    <text evidence="1">Belongs to the bacterial phospholipase C family.</text>
</comment>
<dbReference type="EMBL" id="PYGK01000007">
    <property type="protein sequence ID" value="PSL28965.1"/>
    <property type="molecule type" value="Genomic_DNA"/>
</dbReference>
<dbReference type="RefSeq" id="WP_106603362.1">
    <property type="nucleotide sequence ID" value="NZ_PYGK01000007.1"/>
</dbReference>
<dbReference type="GO" id="GO:0034480">
    <property type="term" value="F:phosphatidylcholine phospholipase C activity"/>
    <property type="evidence" value="ECO:0007669"/>
    <property type="project" value="UniProtKB-EC"/>
</dbReference>
<dbReference type="Pfam" id="PF05506">
    <property type="entry name" value="PLipase_C_C"/>
    <property type="match status" value="2"/>
</dbReference>
<dbReference type="InterPro" id="IPR017767">
    <property type="entry name" value="PC-PLC"/>
</dbReference>
<feature type="domain" description="Bacterial phospholipase C C-terminal" evidence="5">
    <location>
        <begin position="629"/>
        <end position="726"/>
    </location>
</feature>
<keyword evidence="7" id="KW-1185">Reference proteome</keyword>
<dbReference type="NCBIfam" id="TIGR03396">
    <property type="entry name" value="PC_PLC"/>
    <property type="match status" value="1"/>
</dbReference>
<name>A0A2P8G503_9BACT</name>
<dbReference type="PROSITE" id="PS51318">
    <property type="entry name" value="TAT"/>
    <property type="match status" value="1"/>
</dbReference>
<evidence type="ECO:0000256" key="2">
    <source>
        <dbReference type="ARBA" id="ARBA00012018"/>
    </source>
</evidence>
<evidence type="ECO:0000256" key="1">
    <source>
        <dbReference type="ARBA" id="ARBA00009717"/>
    </source>
</evidence>
<reference evidence="6 7" key="1">
    <citation type="submission" date="2018-03" db="EMBL/GenBank/DDBJ databases">
        <title>Genomic Encyclopedia of Archaeal and Bacterial Type Strains, Phase II (KMG-II): from individual species to whole genera.</title>
        <authorList>
            <person name="Goeker M."/>
        </authorList>
    </citation>
    <scope>NUCLEOTIDE SEQUENCE [LARGE SCALE GENOMIC DNA]</scope>
    <source>
        <strain evidence="6 7">DSM 18107</strain>
    </source>
</reference>